<dbReference type="SUPFAM" id="SSF53850">
    <property type="entry name" value="Periplasmic binding protein-like II"/>
    <property type="match status" value="1"/>
</dbReference>
<dbReference type="InterPro" id="IPR005119">
    <property type="entry name" value="LysR_subst-bd"/>
</dbReference>
<accession>A0A1B7I6M9</accession>
<dbReference type="InterPro" id="IPR036390">
    <property type="entry name" value="WH_DNA-bd_sf"/>
</dbReference>
<dbReference type="EMBL" id="LXEP01000003">
    <property type="protein sequence ID" value="OAT24103.1"/>
    <property type="molecule type" value="Genomic_DNA"/>
</dbReference>
<keyword evidence="4" id="KW-0804">Transcription</keyword>
<dbReference type="FunFam" id="1.10.10.10:FF:000001">
    <property type="entry name" value="LysR family transcriptional regulator"/>
    <property type="match status" value="1"/>
</dbReference>
<dbReference type="Pfam" id="PF00126">
    <property type="entry name" value="HTH_1"/>
    <property type="match status" value="1"/>
</dbReference>
<dbReference type="InterPro" id="IPR000847">
    <property type="entry name" value="LysR_HTH_N"/>
</dbReference>
<dbReference type="AlphaFoldDB" id="A0A1B7I6M9"/>
<dbReference type="PROSITE" id="PS50931">
    <property type="entry name" value="HTH_LYSR"/>
    <property type="match status" value="1"/>
</dbReference>
<dbReference type="GO" id="GO:0003700">
    <property type="term" value="F:DNA-binding transcription factor activity"/>
    <property type="evidence" value="ECO:0007669"/>
    <property type="project" value="InterPro"/>
</dbReference>
<gene>
    <name evidence="7" type="ORF">M977_00395</name>
</gene>
<comment type="caution">
    <text evidence="7">The sequence shown here is derived from an EMBL/GenBank/DDBJ whole genome shotgun (WGS) entry which is preliminary data.</text>
</comment>
<dbReference type="Proteomes" id="UP000078504">
    <property type="component" value="Unassembled WGS sequence"/>
</dbReference>
<dbReference type="PANTHER" id="PTHR30419:SF7">
    <property type="entry name" value="HTH-TYPE TRANSCRIPTIONAL REGULATOR TDCA"/>
    <property type="match status" value="1"/>
</dbReference>
<dbReference type="PANTHER" id="PTHR30419">
    <property type="entry name" value="HTH-TYPE TRANSCRIPTIONAL REGULATOR YBHD"/>
    <property type="match status" value="1"/>
</dbReference>
<dbReference type="Gene3D" id="1.10.10.10">
    <property type="entry name" value="Winged helix-like DNA-binding domain superfamily/Winged helix DNA-binding domain"/>
    <property type="match status" value="1"/>
</dbReference>
<evidence type="ECO:0000256" key="2">
    <source>
        <dbReference type="ARBA" id="ARBA00023015"/>
    </source>
</evidence>
<evidence type="ECO:0000256" key="4">
    <source>
        <dbReference type="ARBA" id="ARBA00023163"/>
    </source>
</evidence>
<keyword evidence="2" id="KW-0805">Transcription regulation</keyword>
<evidence type="ECO:0000256" key="1">
    <source>
        <dbReference type="ARBA" id="ARBA00009437"/>
    </source>
</evidence>
<evidence type="ECO:0000256" key="3">
    <source>
        <dbReference type="ARBA" id="ARBA00023125"/>
    </source>
</evidence>
<keyword evidence="3" id="KW-0238">DNA-binding</keyword>
<evidence type="ECO:0000256" key="5">
    <source>
        <dbReference type="SAM" id="Coils"/>
    </source>
</evidence>
<dbReference type="Pfam" id="PF03466">
    <property type="entry name" value="LysR_substrate"/>
    <property type="match status" value="1"/>
</dbReference>
<dbReference type="SUPFAM" id="SSF46785">
    <property type="entry name" value="Winged helix' DNA-binding domain"/>
    <property type="match status" value="1"/>
</dbReference>
<feature type="coiled-coil region" evidence="5">
    <location>
        <begin position="69"/>
        <end position="96"/>
    </location>
</feature>
<evidence type="ECO:0000313" key="7">
    <source>
        <dbReference type="EMBL" id="OAT24103.1"/>
    </source>
</evidence>
<protein>
    <submittedName>
        <fullName evidence="7">LysR family transcriptional regulator</fullName>
    </submittedName>
</protein>
<dbReference type="GO" id="GO:0003677">
    <property type="term" value="F:DNA binding"/>
    <property type="evidence" value="ECO:0007669"/>
    <property type="project" value="UniProtKB-KW"/>
</dbReference>
<dbReference type="GO" id="GO:0005829">
    <property type="term" value="C:cytosol"/>
    <property type="evidence" value="ECO:0007669"/>
    <property type="project" value="TreeGrafter"/>
</dbReference>
<dbReference type="Gene3D" id="3.40.190.10">
    <property type="entry name" value="Periplasmic binding protein-like II"/>
    <property type="match status" value="2"/>
</dbReference>
<dbReference type="PATRIC" id="fig|1354253.4.peg.403"/>
<comment type="similarity">
    <text evidence="1">Belongs to the LysR transcriptional regulatory family.</text>
</comment>
<dbReference type="RefSeq" id="WP_064511855.1">
    <property type="nucleotide sequence ID" value="NZ_LXEP01000003.1"/>
</dbReference>
<dbReference type="PRINTS" id="PR00039">
    <property type="entry name" value="HTHLYSR"/>
</dbReference>
<reference evidence="7 8" key="1">
    <citation type="submission" date="2016-04" db="EMBL/GenBank/DDBJ databases">
        <title>ATOL: Assembling a taxonomically balanced genome-scale reconstruction of the evolutionary history of the Enterobacteriaceae.</title>
        <authorList>
            <person name="Plunkett G.III."/>
            <person name="Neeno-Eckwall E.C."/>
            <person name="Glasner J.D."/>
            <person name="Perna N.T."/>
        </authorList>
    </citation>
    <scope>NUCLEOTIDE SEQUENCE [LARGE SCALE GENOMIC DNA]</scope>
    <source>
        <strain evidence="7 8">ATCC 51604</strain>
    </source>
</reference>
<feature type="domain" description="HTH lysR-type" evidence="6">
    <location>
        <begin position="5"/>
        <end position="62"/>
    </location>
</feature>
<organism evidence="7 8">
    <name type="scientific">Buttiauxella gaviniae ATCC 51604</name>
    <dbReference type="NCBI Taxonomy" id="1354253"/>
    <lineage>
        <taxon>Bacteria</taxon>
        <taxon>Pseudomonadati</taxon>
        <taxon>Pseudomonadota</taxon>
        <taxon>Gammaproteobacteria</taxon>
        <taxon>Enterobacterales</taxon>
        <taxon>Enterobacteriaceae</taxon>
        <taxon>Buttiauxella</taxon>
    </lineage>
</organism>
<sequence>MKYLPKMQQLHVFRQVVRSRSIRGAARVMGQSQPAVSRTLRELEQILSAQLFLRGNEGITLTEAGEAFSRRAEWILEELQRAAEEVEQINHFSQGKLTIGFSSLIALSVFPAVADSFKSRLPQASLHIKEGQLTTLLPLLQQGELDLAIGTINPAKVPEDVIVEPLFSAPFCVIARREHPLAQATSLAQLRRAKWLLPEANIGYYQQLQDELNEFYGQMHEAPIRTDSVICGLNMVLHSDYLTIVARAMSTPLFLQDRLTVLPITTLPSAQYCVIWSQKSDLTATARQFLLALRQQCQNYPW</sequence>
<name>A0A1B7I6M9_9ENTR</name>
<evidence type="ECO:0000259" key="6">
    <source>
        <dbReference type="PROSITE" id="PS50931"/>
    </source>
</evidence>
<evidence type="ECO:0000313" key="8">
    <source>
        <dbReference type="Proteomes" id="UP000078504"/>
    </source>
</evidence>
<dbReference type="InterPro" id="IPR050950">
    <property type="entry name" value="HTH-type_LysR_regulators"/>
</dbReference>
<keyword evidence="5" id="KW-0175">Coiled coil</keyword>
<dbReference type="InterPro" id="IPR036388">
    <property type="entry name" value="WH-like_DNA-bd_sf"/>
</dbReference>
<proteinExistence type="inferred from homology"/>